<feature type="compositionally biased region" description="Basic residues" evidence="1">
    <location>
        <begin position="709"/>
        <end position="718"/>
    </location>
</feature>
<dbReference type="Proteomes" id="UP000283634">
    <property type="component" value="Unassembled WGS sequence"/>
</dbReference>
<reference evidence="2 3" key="1">
    <citation type="journal article" date="2018" name="BMC Genomics">
        <title>Genomic comparison of Trypanosoma conorhini and Trypanosoma rangeli to Trypanosoma cruzi strains of high and low virulence.</title>
        <authorList>
            <person name="Bradwell K.R."/>
            <person name="Koparde V.N."/>
            <person name="Matveyev A.V."/>
            <person name="Serrano M.G."/>
            <person name="Alves J.M."/>
            <person name="Parikh H."/>
            <person name="Huang B."/>
            <person name="Lee V."/>
            <person name="Espinosa-Alvarez O."/>
            <person name="Ortiz P.A."/>
            <person name="Costa-Martins A.G."/>
            <person name="Teixeira M.M."/>
            <person name="Buck G.A."/>
        </authorList>
    </citation>
    <scope>NUCLEOTIDE SEQUENCE [LARGE SCALE GENOMIC DNA]</scope>
    <source>
        <strain evidence="2 3">AM80</strain>
    </source>
</reference>
<gene>
    <name evidence="2" type="ORF">TraAM80_02850</name>
</gene>
<evidence type="ECO:0008006" key="4">
    <source>
        <dbReference type="Google" id="ProtNLM"/>
    </source>
</evidence>
<dbReference type="RefSeq" id="XP_029240363.1">
    <property type="nucleotide sequence ID" value="XM_029379841.1"/>
</dbReference>
<dbReference type="GeneID" id="40326783"/>
<feature type="region of interest" description="Disordered" evidence="1">
    <location>
        <begin position="662"/>
        <end position="734"/>
    </location>
</feature>
<keyword evidence="3" id="KW-1185">Reference proteome</keyword>
<dbReference type="AlphaFoldDB" id="A0A422NSD1"/>
<proteinExistence type="predicted"/>
<dbReference type="EMBL" id="MKGL01000067">
    <property type="protein sequence ID" value="RNF08390.1"/>
    <property type="molecule type" value="Genomic_DNA"/>
</dbReference>
<protein>
    <recommendedName>
        <fullName evidence="4">CUE domain-containing protein</fullName>
    </recommendedName>
</protein>
<dbReference type="OMA" id="KLWAGIE"/>
<evidence type="ECO:0000256" key="1">
    <source>
        <dbReference type="SAM" id="MobiDB-lite"/>
    </source>
</evidence>
<sequence length="734" mass="80804">MSRTLKERFPDPDAAVCSTFFRTTDVCDKTWCDMALIAESDDHTFWTVIANHKSLTLTLRNLITVVDNAHSSAFRRQLQRSDELSLITFLVRLVTTTSVVSSAGVSVASVASCLEQLIPPALLMPLSLIILRHCGSVASATVTTLILLNPSYLCTMPVTASSWCDATARLSVQCVKEVARGRHQRLAGDVVLLFEQVYRHVKQLWALVHCAPFLADYMPLSRLLQYLRVVVDLLSPLLQHFLLTCTALSNRREQLSKANSAIVNAAVNVASILVLFRTYHKVESHDRCHCVERIVAPTYDALTSHITRKVQGLPSVLLSDTRRCFTRTLHELVPPQTAAQDLEVGKVLRHLSEPVPDSKDFSNGFLGARPRYFELLLLELVHQGFHIDVLLEKKFITLLEAEELGASERVITQTIAGIIDKATGDAAMTTSGGGNYHSTGLSTVEESASASSDPLISIVLGVMPHFNVDGIKAALHYYNGDVEQFILDASMDNVAPHLLAQLTEPSPSNVVGEVAQVTAWTPEINANTTGVSTSTVANTLTVEDYDNDFDVVDLNLFIGSDLYEAINGGDGTGAAEDPSCDLVYTTYRSNDHRGAAEMFEVDEAMREKIRMLAELMYEDEFDDTQEVAEVCAYEACQGANDSDSAASNSDVDMIHNLKSNLSEGGEIATSASRRPRTQYDEKRFHEARSKREKSGRAAEAREAVPAYTQKKKTTRKKTQDKGALTRQVKKGKFN</sequence>
<evidence type="ECO:0000313" key="3">
    <source>
        <dbReference type="Proteomes" id="UP000283634"/>
    </source>
</evidence>
<organism evidence="2 3">
    <name type="scientific">Trypanosoma rangeli</name>
    <dbReference type="NCBI Taxonomy" id="5698"/>
    <lineage>
        <taxon>Eukaryota</taxon>
        <taxon>Discoba</taxon>
        <taxon>Euglenozoa</taxon>
        <taxon>Kinetoplastea</taxon>
        <taxon>Metakinetoplastina</taxon>
        <taxon>Trypanosomatida</taxon>
        <taxon>Trypanosomatidae</taxon>
        <taxon>Trypanosoma</taxon>
        <taxon>Herpetosoma</taxon>
    </lineage>
</organism>
<name>A0A422NSD1_TRYRA</name>
<dbReference type="OrthoDB" id="277587at2759"/>
<feature type="compositionally biased region" description="Basic and acidic residues" evidence="1">
    <location>
        <begin position="677"/>
        <end position="702"/>
    </location>
</feature>
<comment type="caution">
    <text evidence="2">The sequence shown here is derived from an EMBL/GenBank/DDBJ whole genome shotgun (WGS) entry which is preliminary data.</text>
</comment>
<evidence type="ECO:0000313" key="2">
    <source>
        <dbReference type="EMBL" id="RNF08390.1"/>
    </source>
</evidence>
<accession>A0A422NSD1</accession>